<proteinExistence type="predicted"/>
<sequence length="300" mass="33640">MSMSVGGEGSSNLFVELTPISEVCESPGGSSEATQSNIETSVQRFHSSKHSTHTPQSFFSKLRRQFPRRFFRRESNKNRCMIETFPVCSSEPTSSSRSESEDGDAVLQEIDDFVKYSGKKRWDSVQLASFSRLSKLLQAPAVYEDPYCSVAVDGAIYVSEYYLTSNSNATHRLGNREPKSSKRAALYDIATVFHCSVPMAPVQLYKEWGLSRNSVWWASDSFRRLHDSPDTELVVLRIKSTFPMQLGLTVVNFKAFKSALLLCGLNEQCHFVSNLPAVNCDVIRFIDDTEAVSVDDEYAS</sequence>
<reference evidence="4" key="1">
    <citation type="submission" date="2017-02" db="UniProtKB">
        <authorList>
            <consortium name="WormBaseParasite"/>
        </authorList>
    </citation>
    <scope>IDENTIFICATION</scope>
</reference>
<dbReference type="WBParaSite" id="EVEC_0000575101-mRNA-1">
    <property type="protein sequence ID" value="EVEC_0000575101-mRNA-1"/>
    <property type="gene ID" value="EVEC_0000575101"/>
</dbReference>
<dbReference type="AlphaFoldDB" id="A0A0N4V676"/>
<accession>A0A0N4V676</accession>
<organism evidence="4">
    <name type="scientific">Enterobius vermicularis</name>
    <name type="common">Human pinworm</name>
    <dbReference type="NCBI Taxonomy" id="51028"/>
    <lineage>
        <taxon>Eukaryota</taxon>
        <taxon>Metazoa</taxon>
        <taxon>Ecdysozoa</taxon>
        <taxon>Nematoda</taxon>
        <taxon>Chromadorea</taxon>
        <taxon>Rhabditida</taxon>
        <taxon>Spirurina</taxon>
        <taxon>Oxyuridomorpha</taxon>
        <taxon>Oxyuroidea</taxon>
        <taxon>Oxyuridae</taxon>
        <taxon>Enterobius</taxon>
    </lineage>
</organism>
<evidence type="ECO:0000313" key="2">
    <source>
        <dbReference type="EMBL" id="VDD90611.1"/>
    </source>
</evidence>
<name>A0A0N4V676_ENTVE</name>
<dbReference type="PANTHER" id="PTHR35373">
    <property type="entry name" value="PROTEIN CBG16894"/>
    <property type="match status" value="1"/>
</dbReference>
<feature type="region of interest" description="Disordered" evidence="1">
    <location>
        <begin position="23"/>
        <end position="57"/>
    </location>
</feature>
<evidence type="ECO:0000313" key="3">
    <source>
        <dbReference type="Proteomes" id="UP000274131"/>
    </source>
</evidence>
<evidence type="ECO:0000313" key="4">
    <source>
        <dbReference type="WBParaSite" id="EVEC_0000575101-mRNA-1"/>
    </source>
</evidence>
<dbReference type="Proteomes" id="UP000274131">
    <property type="component" value="Unassembled WGS sequence"/>
</dbReference>
<dbReference type="EMBL" id="UXUI01008141">
    <property type="protein sequence ID" value="VDD90611.1"/>
    <property type="molecule type" value="Genomic_DNA"/>
</dbReference>
<keyword evidence="3" id="KW-1185">Reference proteome</keyword>
<feature type="compositionally biased region" description="Polar residues" evidence="1">
    <location>
        <begin position="28"/>
        <end position="45"/>
    </location>
</feature>
<dbReference type="PANTHER" id="PTHR35373:SF1">
    <property type="entry name" value="SET DOMAIN-CONTAINING PROTEIN"/>
    <property type="match status" value="1"/>
</dbReference>
<gene>
    <name evidence="2" type="ORF">EVEC_LOCUS5362</name>
</gene>
<dbReference type="OrthoDB" id="5810234at2759"/>
<evidence type="ECO:0000256" key="1">
    <source>
        <dbReference type="SAM" id="MobiDB-lite"/>
    </source>
</evidence>
<protein>
    <submittedName>
        <fullName evidence="4">START domain-containing protein</fullName>
    </submittedName>
</protein>
<reference evidence="2 3" key="2">
    <citation type="submission" date="2018-10" db="EMBL/GenBank/DDBJ databases">
        <authorList>
            <consortium name="Pathogen Informatics"/>
        </authorList>
    </citation>
    <scope>NUCLEOTIDE SEQUENCE [LARGE SCALE GENOMIC DNA]</scope>
</reference>